<dbReference type="EMBL" id="JWIR02000024">
    <property type="protein sequence ID" value="KKB41193.1"/>
    <property type="molecule type" value="Genomic_DNA"/>
</dbReference>
<keyword evidence="3" id="KW-1003">Cell membrane</keyword>
<feature type="transmembrane region" description="Helical" evidence="8">
    <location>
        <begin position="267"/>
        <end position="290"/>
    </location>
</feature>
<evidence type="ECO:0000259" key="9">
    <source>
        <dbReference type="Pfam" id="PF12832"/>
    </source>
</evidence>
<dbReference type="GO" id="GO:0030395">
    <property type="term" value="F:lactose binding"/>
    <property type="evidence" value="ECO:0007669"/>
    <property type="project" value="TreeGrafter"/>
</dbReference>
<evidence type="ECO:0000256" key="7">
    <source>
        <dbReference type="ARBA" id="ARBA00023136"/>
    </source>
</evidence>
<keyword evidence="11" id="KW-1185">Reference proteome</keyword>
<dbReference type="InterPro" id="IPR036259">
    <property type="entry name" value="MFS_trans_sf"/>
</dbReference>
<evidence type="ECO:0000313" key="11">
    <source>
        <dbReference type="Proteomes" id="UP000031563"/>
    </source>
</evidence>
<feature type="transmembrane region" description="Helical" evidence="8">
    <location>
        <begin position="326"/>
        <end position="349"/>
    </location>
</feature>
<gene>
    <name evidence="10" type="ORF">QY95_00900</name>
</gene>
<comment type="caution">
    <text evidence="10">The sequence shown here is derived from an EMBL/GenBank/DDBJ whole genome shotgun (WGS) entry which is preliminary data.</text>
</comment>
<keyword evidence="7 8" id="KW-0472">Membrane</keyword>
<feature type="transmembrane region" description="Helical" evidence="8">
    <location>
        <begin position="96"/>
        <end position="114"/>
    </location>
</feature>
<feature type="transmembrane region" description="Helical" evidence="8">
    <location>
        <begin position="135"/>
        <end position="154"/>
    </location>
</feature>
<dbReference type="GO" id="GO:0015528">
    <property type="term" value="F:lactose:proton symporter activity"/>
    <property type="evidence" value="ECO:0007669"/>
    <property type="project" value="TreeGrafter"/>
</dbReference>
<feature type="transmembrane region" description="Helical" evidence="8">
    <location>
        <begin position="234"/>
        <end position="255"/>
    </location>
</feature>
<feature type="transmembrane region" description="Helical" evidence="8">
    <location>
        <begin position="72"/>
        <end position="90"/>
    </location>
</feature>
<evidence type="ECO:0000256" key="1">
    <source>
        <dbReference type="ARBA" id="ARBA00004429"/>
    </source>
</evidence>
<keyword evidence="4" id="KW-0997">Cell inner membrane</keyword>
<feature type="transmembrane region" description="Helical" evidence="8">
    <location>
        <begin position="355"/>
        <end position="374"/>
    </location>
</feature>
<keyword evidence="2" id="KW-0813">Transport</keyword>
<dbReference type="InterPro" id="IPR024989">
    <property type="entry name" value="MFS_assoc_dom"/>
</dbReference>
<reference evidence="10" key="1">
    <citation type="submission" date="2015-02" db="EMBL/GenBank/DDBJ databases">
        <title>Genome Assembly of Bacillaceae bacterium MTCC 8252.</title>
        <authorList>
            <person name="Verma A."/>
            <person name="Khatri I."/>
            <person name="Mual P."/>
            <person name="Subramanian S."/>
            <person name="Krishnamurthi S."/>
        </authorList>
    </citation>
    <scope>NUCLEOTIDE SEQUENCE [LARGE SCALE GENOMIC DNA]</scope>
    <source>
        <strain evidence="10">MTCC 8252</strain>
    </source>
</reference>
<keyword evidence="5 8" id="KW-0812">Transmembrane</keyword>
<keyword evidence="6 8" id="KW-1133">Transmembrane helix</keyword>
<dbReference type="PIRSF" id="PIRSF004925">
    <property type="entry name" value="HcaT"/>
    <property type="match status" value="1"/>
</dbReference>
<evidence type="ECO:0000256" key="5">
    <source>
        <dbReference type="ARBA" id="ARBA00022692"/>
    </source>
</evidence>
<dbReference type="PANTHER" id="PTHR23522">
    <property type="entry name" value="BLL5896 PROTEIN"/>
    <property type="match status" value="1"/>
</dbReference>
<proteinExistence type="predicted"/>
<feature type="transmembrane region" description="Helical" evidence="8">
    <location>
        <begin position="202"/>
        <end position="222"/>
    </location>
</feature>
<accession>A0A0F5HS66</accession>
<evidence type="ECO:0000256" key="8">
    <source>
        <dbReference type="SAM" id="Phobius"/>
    </source>
</evidence>
<protein>
    <submittedName>
        <fullName evidence="10">3-phenylpropionic acid transporter</fullName>
    </submittedName>
</protein>
<evidence type="ECO:0000313" key="10">
    <source>
        <dbReference type="EMBL" id="KKB41193.1"/>
    </source>
</evidence>
<dbReference type="Pfam" id="PF12832">
    <property type="entry name" value="MFS_1_like"/>
    <property type="match status" value="1"/>
</dbReference>
<organism evidence="10 11">
    <name type="scientific">Bacillus thermotolerans</name>
    <name type="common">Quasibacillus thermotolerans</name>
    <dbReference type="NCBI Taxonomy" id="1221996"/>
    <lineage>
        <taxon>Bacteria</taxon>
        <taxon>Bacillati</taxon>
        <taxon>Bacillota</taxon>
        <taxon>Bacilli</taxon>
        <taxon>Bacillales</taxon>
        <taxon>Bacillaceae</taxon>
        <taxon>Bacillus</taxon>
    </lineage>
</organism>
<evidence type="ECO:0000256" key="3">
    <source>
        <dbReference type="ARBA" id="ARBA00022475"/>
    </source>
</evidence>
<dbReference type="Proteomes" id="UP000031563">
    <property type="component" value="Unassembled WGS sequence"/>
</dbReference>
<feature type="transmembrane region" description="Helical" evidence="8">
    <location>
        <begin position="12"/>
        <end position="32"/>
    </location>
</feature>
<dbReference type="InterPro" id="IPR026032">
    <property type="entry name" value="HcaT-like"/>
</dbReference>
<feature type="transmembrane region" description="Helical" evidence="8">
    <location>
        <begin position="160"/>
        <end position="182"/>
    </location>
</feature>
<dbReference type="PANTHER" id="PTHR23522:SF10">
    <property type="entry name" value="3-PHENYLPROPIONIC ACID TRANSPORTER-RELATED"/>
    <property type="match status" value="1"/>
</dbReference>
<accession>A0A0F5I6X3</accession>
<feature type="transmembrane region" description="Helical" evidence="8">
    <location>
        <begin position="296"/>
        <end position="314"/>
    </location>
</feature>
<evidence type="ECO:0000256" key="2">
    <source>
        <dbReference type="ARBA" id="ARBA00022448"/>
    </source>
</evidence>
<comment type="subcellular location">
    <subcellularLocation>
        <location evidence="1">Cell inner membrane</location>
        <topology evidence="1">Multi-pass membrane protein</topology>
    </subcellularLocation>
</comment>
<dbReference type="AlphaFoldDB" id="A0A0F5I6X3"/>
<feature type="transmembrane region" description="Helical" evidence="8">
    <location>
        <begin position="38"/>
        <end position="60"/>
    </location>
</feature>
<dbReference type="NCBIfam" id="NF037955">
    <property type="entry name" value="mfs"/>
    <property type="match status" value="1"/>
</dbReference>
<evidence type="ECO:0000256" key="4">
    <source>
        <dbReference type="ARBA" id="ARBA00022519"/>
    </source>
</evidence>
<name>A0A0F5I6X3_BACTR</name>
<feature type="domain" description="Major facilitator superfamily associated" evidence="9">
    <location>
        <begin position="7"/>
        <end position="356"/>
    </location>
</feature>
<evidence type="ECO:0000256" key="6">
    <source>
        <dbReference type="ARBA" id="ARBA00022989"/>
    </source>
</evidence>
<sequence length="386" mass="42742">MFKAQSWLSFNFFAFFFTWGVFIPYWTAWLIAEKGLTVGAASTIIAAGLFVRSFSTFFLFPTLRAKFSAGTLFKAFALLSLVLLFSFFLFDSFTAMMVAMILFSLVYPLMLPLTESTGAIMIRSEHIQYGRSRSWGSIGYAAALVVVGAVTAAFGDPAIMYVMMAGCFLMIITAFYYTPASVQVKEEKRSVSLKPILKSKRFLTAAIICILIDGSHAAYYNYGFIYLQALGVNNMWGGIILNLAVVAEIAFFAVADRMFRRTRASSMLLAAGLATVIRWAMMFLFPNVIAYVAGQLLHAFTFGLAHYTFIRVMYEEFENKDIPSAQGIYSAFGMGLSSSFLTIAGGYLYNQEPGLAFLGMAVVTIPAILLALYMKKQFEASPLSEK</sequence>
<dbReference type="SUPFAM" id="SSF103473">
    <property type="entry name" value="MFS general substrate transporter"/>
    <property type="match status" value="1"/>
</dbReference>
<dbReference type="RefSeq" id="WP_039238537.1">
    <property type="nucleotide sequence ID" value="NZ_JWIQ02000009.1"/>
</dbReference>
<dbReference type="STRING" id="1221996.QY95_00900"/>
<dbReference type="Gene3D" id="1.20.1250.20">
    <property type="entry name" value="MFS general substrate transporter like domains"/>
    <property type="match status" value="2"/>
</dbReference>
<dbReference type="GO" id="GO:0005886">
    <property type="term" value="C:plasma membrane"/>
    <property type="evidence" value="ECO:0007669"/>
    <property type="project" value="UniProtKB-SubCell"/>
</dbReference>